<dbReference type="GO" id="GO:0008270">
    <property type="term" value="F:zinc ion binding"/>
    <property type="evidence" value="ECO:0007669"/>
    <property type="project" value="TreeGrafter"/>
</dbReference>
<dbReference type="Pfam" id="PF01300">
    <property type="entry name" value="Sua5_yciO_yrdC"/>
    <property type="match status" value="1"/>
</dbReference>
<dbReference type="GO" id="GO:0016743">
    <property type="term" value="F:carboxyl- or carbamoyltransferase activity"/>
    <property type="evidence" value="ECO:0007669"/>
    <property type="project" value="TreeGrafter"/>
</dbReference>
<dbReference type="GO" id="GO:0003725">
    <property type="term" value="F:double-stranded RNA binding"/>
    <property type="evidence" value="ECO:0007669"/>
    <property type="project" value="InterPro"/>
</dbReference>
<organism evidence="2 3">
    <name type="scientific">Salmonella enterica I</name>
    <dbReference type="NCBI Taxonomy" id="59201"/>
    <lineage>
        <taxon>Bacteria</taxon>
        <taxon>Pseudomonadati</taxon>
        <taxon>Pseudomonadota</taxon>
        <taxon>Gammaproteobacteria</taxon>
        <taxon>Enterobacterales</taxon>
        <taxon>Enterobacteriaceae</taxon>
        <taxon>Salmonella</taxon>
    </lineage>
</organism>
<proteinExistence type="predicted"/>
<dbReference type="GO" id="GO:0051604">
    <property type="term" value="P:protein maturation"/>
    <property type="evidence" value="ECO:0007669"/>
    <property type="project" value="TreeGrafter"/>
</dbReference>
<accession>A0A379VMZ8</accession>
<protein>
    <submittedName>
        <fullName evidence="2">Hydrogenase maturation protein</fullName>
        <ecNumber evidence="2">2.1.3.-</ecNumber>
    </submittedName>
</protein>
<dbReference type="PANTHER" id="PTHR42959:SF1">
    <property type="entry name" value="CARBAMOYLTRANSFERASE HYPF"/>
    <property type="match status" value="1"/>
</dbReference>
<dbReference type="AlphaFoldDB" id="A0A379VMZ8"/>
<gene>
    <name evidence="2" type="primary">hypF_2</name>
    <name evidence="2" type="ORF">NCTC8256_01367</name>
</gene>
<dbReference type="InterPro" id="IPR051060">
    <property type="entry name" value="Carbamoyltrans_HypF-like"/>
</dbReference>
<reference evidence="2 3" key="1">
    <citation type="submission" date="2018-06" db="EMBL/GenBank/DDBJ databases">
        <authorList>
            <consortium name="Pathogen Informatics"/>
            <person name="Doyle S."/>
        </authorList>
    </citation>
    <scope>NUCLEOTIDE SEQUENCE [LARGE SCALE GENOMIC DNA]</scope>
    <source>
        <strain evidence="2 3">NCTC8256</strain>
    </source>
</reference>
<dbReference type="PANTHER" id="PTHR42959">
    <property type="entry name" value="CARBAMOYLTRANSFERASE"/>
    <property type="match status" value="1"/>
</dbReference>
<dbReference type="InterPro" id="IPR017945">
    <property type="entry name" value="DHBP_synth_RibB-like_a/b_dom"/>
</dbReference>
<evidence type="ECO:0000313" key="3">
    <source>
        <dbReference type="Proteomes" id="UP000254346"/>
    </source>
</evidence>
<feature type="domain" description="YrdC-like" evidence="1">
    <location>
        <begin position="1"/>
        <end position="77"/>
    </location>
</feature>
<name>A0A379VMZ8_SALET</name>
<dbReference type="InterPro" id="IPR006070">
    <property type="entry name" value="Sua5-like_dom"/>
</dbReference>
<keyword evidence="2" id="KW-0808">Transferase</keyword>
<dbReference type="Proteomes" id="UP000254346">
    <property type="component" value="Unassembled WGS sequence"/>
</dbReference>
<sequence length="101" mass="11238">MLPANPLQHLLLQELNYPLVMTSGNLSGRPPAITNEQALDDLHDIADGFLLHNRDIVQRMDDSVVRDSGEMLRRSRGYVPDAIALPPGFRDVPPILCLARI</sequence>
<evidence type="ECO:0000313" key="2">
    <source>
        <dbReference type="EMBL" id="SUH07474.1"/>
    </source>
</evidence>
<dbReference type="EC" id="2.1.3.-" evidence="2"/>
<dbReference type="Gene3D" id="3.90.870.40">
    <property type="match status" value="1"/>
</dbReference>
<dbReference type="PROSITE" id="PS51163">
    <property type="entry name" value="YRDC"/>
    <property type="match status" value="1"/>
</dbReference>
<evidence type="ECO:0000259" key="1">
    <source>
        <dbReference type="PROSITE" id="PS51163"/>
    </source>
</evidence>
<dbReference type="SUPFAM" id="SSF55821">
    <property type="entry name" value="YrdC/RibB"/>
    <property type="match status" value="1"/>
</dbReference>
<dbReference type="EMBL" id="UGXR01000001">
    <property type="protein sequence ID" value="SUH07474.1"/>
    <property type="molecule type" value="Genomic_DNA"/>
</dbReference>